<keyword evidence="1" id="KW-0812">Transmembrane</keyword>
<evidence type="ECO:0000313" key="2">
    <source>
        <dbReference type="EMBL" id="OBZ93279.1"/>
    </source>
</evidence>
<accession>A0A1C7NWB0</accession>
<dbReference type="RefSeq" id="WP_068956837.1">
    <property type="nucleotide sequence ID" value="NZ_LGLV01000015.1"/>
</dbReference>
<proteinExistence type="predicted"/>
<organism evidence="2 3">
    <name type="scientific">Pararhizobium polonicum</name>
    <dbReference type="NCBI Taxonomy" id="1612624"/>
    <lineage>
        <taxon>Bacteria</taxon>
        <taxon>Pseudomonadati</taxon>
        <taxon>Pseudomonadota</taxon>
        <taxon>Alphaproteobacteria</taxon>
        <taxon>Hyphomicrobiales</taxon>
        <taxon>Rhizobiaceae</taxon>
        <taxon>Rhizobium/Agrobacterium group</taxon>
        <taxon>Pararhizobium</taxon>
    </lineage>
</organism>
<evidence type="ECO:0008006" key="4">
    <source>
        <dbReference type="Google" id="ProtNLM"/>
    </source>
</evidence>
<keyword evidence="3" id="KW-1185">Reference proteome</keyword>
<protein>
    <recommendedName>
        <fullName evidence="4">DNA methyltransferase</fullName>
    </recommendedName>
</protein>
<keyword evidence="1" id="KW-1133">Transmembrane helix</keyword>
<gene>
    <name evidence="2" type="ORF">ADU59_22755</name>
</gene>
<sequence length="89" mass="8233">MEALLPIITQLIAGAAGGNATGAVLKQQAVSVVVRTIVGAIGGLGGGFLVQMLGGEAAAAGLITQAIGGLVGGGVLTGLAGLVLGGNKA</sequence>
<dbReference type="AlphaFoldDB" id="A0A1C7NWB0"/>
<evidence type="ECO:0000313" key="3">
    <source>
        <dbReference type="Proteomes" id="UP000093111"/>
    </source>
</evidence>
<dbReference type="PATRIC" id="fig|1612624.7.peg.2225"/>
<comment type="caution">
    <text evidence="2">The sequence shown here is derived from an EMBL/GenBank/DDBJ whole genome shotgun (WGS) entry which is preliminary data.</text>
</comment>
<keyword evidence="1" id="KW-0472">Membrane</keyword>
<feature type="transmembrane region" description="Helical" evidence="1">
    <location>
        <begin position="32"/>
        <end position="50"/>
    </location>
</feature>
<reference evidence="2 3" key="1">
    <citation type="journal article" date="2016" name="Syst. Appl. Microbiol.">
        <title>Pararhizobium polonicum sp. nov. isolated from tumors on stone fruit rootstocks.</title>
        <authorList>
            <person name="Pulawska J."/>
            <person name="Kuzmanovic N."/>
            <person name="Willems A."/>
            <person name="Pothier J.F."/>
        </authorList>
    </citation>
    <scope>NUCLEOTIDE SEQUENCE [LARGE SCALE GENOMIC DNA]</scope>
    <source>
        <strain evidence="2 3">F5.1</strain>
    </source>
</reference>
<evidence type="ECO:0000256" key="1">
    <source>
        <dbReference type="SAM" id="Phobius"/>
    </source>
</evidence>
<name>A0A1C7NWB0_9HYPH</name>
<dbReference type="EMBL" id="LGLV01000015">
    <property type="protein sequence ID" value="OBZ93279.1"/>
    <property type="molecule type" value="Genomic_DNA"/>
</dbReference>
<dbReference type="Proteomes" id="UP000093111">
    <property type="component" value="Unassembled WGS sequence"/>
</dbReference>
<feature type="transmembrane region" description="Helical" evidence="1">
    <location>
        <begin position="62"/>
        <end position="84"/>
    </location>
</feature>